<dbReference type="InterPro" id="IPR032595">
    <property type="entry name" value="DUF4905"/>
</dbReference>
<dbReference type="Pfam" id="PF16248">
    <property type="entry name" value="DUF4905"/>
    <property type="match status" value="1"/>
</dbReference>
<proteinExistence type="predicted"/>
<sequence length="249" mass="28975">MITNKGTLKEAYNAKCDGIIWKIALDEQQELIVWECRTIDKKVSFYAYDFKNQTELLTDFSFEEEWLLSLSQVVSGIAYFNSYESVSSPVQKGIIAFDLKAKKILWQNFSITIHLISKEGVLVYDSKILPRKFQLLNFTNGSFIKNISVDELSNHIAIGNDLLLPKLYEEKEILNVNYVLNFNELTINSFFKQTDGKINQFIKLEKDEGIIFTDIINKDIQKVGFDTFFVWHNLLIYIKNKTEIVSYFV</sequence>
<dbReference type="RefSeq" id="WP_379046902.1">
    <property type="nucleotide sequence ID" value="NZ_JBHSKW010000063.1"/>
</dbReference>
<protein>
    <submittedName>
        <fullName evidence="1">DUF4905 domain-containing protein</fullName>
    </submittedName>
</protein>
<name>A0ABW5TUN0_9SPHI</name>
<gene>
    <name evidence="1" type="ORF">ACFSSE_13965</name>
</gene>
<keyword evidence="2" id="KW-1185">Reference proteome</keyword>
<accession>A0ABW5TUN0</accession>
<evidence type="ECO:0000313" key="1">
    <source>
        <dbReference type="EMBL" id="MFD2732811.1"/>
    </source>
</evidence>
<evidence type="ECO:0000313" key="2">
    <source>
        <dbReference type="Proteomes" id="UP001597546"/>
    </source>
</evidence>
<organism evidence="1 2">
    <name type="scientific">Pedobacter alpinus</name>
    <dbReference type="NCBI Taxonomy" id="1590643"/>
    <lineage>
        <taxon>Bacteria</taxon>
        <taxon>Pseudomonadati</taxon>
        <taxon>Bacteroidota</taxon>
        <taxon>Sphingobacteriia</taxon>
        <taxon>Sphingobacteriales</taxon>
        <taxon>Sphingobacteriaceae</taxon>
        <taxon>Pedobacter</taxon>
    </lineage>
</organism>
<comment type="caution">
    <text evidence="1">The sequence shown here is derived from an EMBL/GenBank/DDBJ whole genome shotgun (WGS) entry which is preliminary data.</text>
</comment>
<dbReference type="Proteomes" id="UP001597546">
    <property type="component" value="Unassembled WGS sequence"/>
</dbReference>
<dbReference type="EMBL" id="JBHULV010000047">
    <property type="protein sequence ID" value="MFD2732811.1"/>
    <property type="molecule type" value="Genomic_DNA"/>
</dbReference>
<reference evidence="2" key="1">
    <citation type="journal article" date="2019" name="Int. J. Syst. Evol. Microbiol.">
        <title>The Global Catalogue of Microorganisms (GCM) 10K type strain sequencing project: providing services to taxonomists for standard genome sequencing and annotation.</title>
        <authorList>
            <consortium name="The Broad Institute Genomics Platform"/>
            <consortium name="The Broad Institute Genome Sequencing Center for Infectious Disease"/>
            <person name="Wu L."/>
            <person name="Ma J."/>
        </authorList>
    </citation>
    <scope>NUCLEOTIDE SEQUENCE [LARGE SCALE GENOMIC DNA]</scope>
    <source>
        <strain evidence="2">KCTC 42456</strain>
    </source>
</reference>